<protein>
    <submittedName>
        <fullName evidence="2">Uncharacterized protein</fullName>
    </submittedName>
</protein>
<evidence type="ECO:0000313" key="3">
    <source>
        <dbReference type="Proteomes" id="UP000224634"/>
    </source>
</evidence>
<name>A0A2B7Z3D4_POLH7</name>
<comment type="caution">
    <text evidence="2">The sequence shown here is derived from an EMBL/GenBank/DDBJ whole genome shotgun (WGS) entry which is preliminary data.</text>
</comment>
<dbReference type="OrthoDB" id="5431211at2759"/>
<evidence type="ECO:0000256" key="1">
    <source>
        <dbReference type="SAM" id="MobiDB-lite"/>
    </source>
</evidence>
<feature type="compositionally biased region" description="Basic and acidic residues" evidence="1">
    <location>
        <begin position="478"/>
        <end position="487"/>
    </location>
</feature>
<keyword evidence="3" id="KW-1185">Reference proteome</keyword>
<feature type="compositionally biased region" description="Acidic residues" evidence="1">
    <location>
        <begin position="317"/>
        <end position="330"/>
    </location>
</feature>
<feature type="compositionally biased region" description="Acidic residues" evidence="1">
    <location>
        <begin position="240"/>
        <end position="253"/>
    </location>
</feature>
<feature type="region of interest" description="Disordered" evidence="1">
    <location>
        <begin position="1"/>
        <end position="499"/>
    </location>
</feature>
<evidence type="ECO:0000313" key="2">
    <source>
        <dbReference type="EMBL" id="PGH27743.1"/>
    </source>
</evidence>
<feature type="region of interest" description="Disordered" evidence="1">
    <location>
        <begin position="774"/>
        <end position="836"/>
    </location>
</feature>
<feature type="compositionally biased region" description="Basic and acidic residues" evidence="1">
    <location>
        <begin position="777"/>
        <end position="793"/>
    </location>
</feature>
<reference evidence="2 3" key="1">
    <citation type="submission" date="2017-10" db="EMBL/GenBank/DDBJ databases">
        <title>Comparative genomics in systemic dimorphic fungi from Ajellomycetaceae.</title>
        <authorList>
            <person name="Munoz J.F."/>
            <person name="Mcewen J.G."/>
            <person name="Clay O.K."/>
            <person name="Cuomo C.A."/>
        </authorList>
    </citation>
    <scope>NUCLEOTIDE SEQUENCE [LARGE SCALE GENOMIC DNA]</scope>
    <source>
        <strain evidence="2 3">UAMH7299</strain>
    </source>
</reference>
<sequence length="908" mass="102283">MPFYFGHPRGTYSPSARLSTQLLNRLSSPQNTNRNNPNNEDGSDVTTSDGGDIPPFPTTKKRTHDEISSGRVSFMGTAPDDKRPRLSRVDSSGSAGTPAVSESGKLSRPRSSINSSRRSSLASRGDIYAIGTDSPTVRREPSLRDTRAVVDSVPRDNGHDDALGQRRDSDRSDQGSDKDDSARQIESELHVESQRDAGTEDNPASSASAEGRDSESEDKKEADSNDQRRQSDQDNRIDQEESSGEESWGELNEEPTTLARKVRVTRSQLGGKKTPATSPSKKAPPQRITRSNAKTNGRKESTPDEEQNSDSSKHDEDVDERLEEESDNESEFSVSKRPVTNASIGSHRRSSRLQTSRTGKTRRSLRRGAPPRGDNSLVELPAKRPYRRREVKPGSVKEEEVEEYNLALEDQNPEEQTNNATRQPAHEETPVTSPVALAEQRSRAKRKKQAYDALSSPQAPDDSLDETSSGVEEEESDPAPKSDKETDYETGEELDDEDVKRARAETFEAAGRVFELEGTWTDLVSETRRLIRETQQVRCGHSIDLLHSIKTAKRTYDQVGELKRNRRRILPALSQSEDNRVQDVVDEVLRFTSTIGHLLVDDDSTGTDEQRKRKRKRKLTRILDEIAAFAAPWMTRLLRSCLVAHYANDDISLSGMKQLSQLLQSFSKLYEATRPIKAHIRARRQDHLITVRALVGILSRVFKYEVSRVDNQEDTSLIIVHESPELQQPVQRQIGPSPEHTGFADVESSRLQRQETIISINGSPEIQRIQEEIQPNPERRASSHDESPHHEGSESIISVHDEDTEMRDHTSSVEEEEEEEEESDREWQPTVQDTTRFTDTERKALFEGLREFHNEYEFILGVYQDELGGRTRDELEKEARRTRDGALSAAKLTGSKLPPEDMAWMEVV</sequence>
<dbReference type="PANTHER" id="PTHR35711:SF1">
    <property type="entry name" value="ECTODERMAL, ISOFORM F"/>
    <property type="match status" value="1"/>
</dbReference>
<dbReference type="AlphaFoldDB" id="A0A2B7Z3D4"/>
<feature type="compositionally biased region" description="Polar residues" evidence="1">
    <location>
        <begin position="12"/>
        <end position="30"/>
    </location>
</feature>
<feature type="compositionally biased region" description="Basic and acidic residues" evidence="1">
    <location>
        <begin position="79"/>
        <end position="88"/>
    </location>
</feature>
<feature type="compositionally biased region" description="Basic and acidic residues" evidence="1">
    <location>
        <begin position="210"/>
        <end position="239"/>
    </location>
</feature>
<dbReference type="EMBL" id="PDNA01000004">
    <property type="protein sequence ID" value="PGH27743.1"/>
    <property type="molecule type" value="Genomic_DNA"/>
</dbReference>
<gene>
    <name evidence="2" type="ORF">AJ80_00531</name>
</gene>
<feature type="compositionally biased region" description="Low complexity" evidence="1">
    <location>
        <begin position="31"/>
        <end position="52"/>
    </location>
</feature>
<feature type="compositionally biased region" description="Acidic residues" evidence="1">
    <location>
        <begin position="813"/>
        <end position="824"/>
    </location>
</feature>
<feature type="compositionally biased region" description="Low complexity" evidence="1">
    <location>
        <begin position="109"/>
        <end position="124"/>
    </location>
</feature>
<feature type="compositionally biased region" description="Acidic residues" evidence="1">
    <location>
        <begin position="488"/>
        <end position="497"/>
    </location>
</feature>
<dbReference type="PANTHER" id="PTHR35711">
    <property type="entry name" value="EXPRESSED PROTEIN"/>
    <property type="match status" value="1"/>
</dbReference>
<feature type="region of interest" description="Disordered" evidence="1">
    <location>
        <begin position="726"/>
        <end position="751"/>
    </location>
</feature>
<dbReference type="STRING" id="1447883.A0A2B7Z3D4"/>
<organism evidence="2 3">
    <name type="scientific">Polytolypa hystricis (strain UAMH7299)</name>
    <dbReference type="NCBI Taxonomy" id="1447883"/>
    <lineage>
        <taxon>Eukaryota</taxon>
        <taxon>Fungi</taxon>
        <taxon>Dikarya</taxon>
        <taxon>Ascomycota</taxon>
        <taxon>Pezizomycotina</taxon>
        <taxon>Eurotiomycetes</taxon>
        <taxon>Eurotiomycetidae</taxon>
        <taxon>Onygenales</taxon>
        <taxon>Onygenales incertae sedis</taxon>
        <taxon>Polytolypa</taxon>
    </lineage>
</organism>
<feature type="compositionally biased region" description="Basic and acidic residues" evidence="1">
    <location>
        <begin position="136"/>
        <end position="198"/>
    </location>
</feature>
<dbReference type="Proteomes" id="UP000224634">
    <property type="component" value="Unassembled WGS sequence"/>
</dbReference>
<proteinExistence type="predicted"/>
<accession>A0A2B7Z3D4</accession>